<dbReference type="Proteomes" id="UP001372338">
    <property type="component" value="Unassembled WGS sequence"/>
</dbReference>
<dbReference type="InterPro" id="IPR051582">
    <property type="entry name" value="LRR_extensin-like_regulator"/>
</dbReference>
<evidence type="ECO:0000256" key="14">
    <source>
        <dbReference type="SAM" id="Phobius"/>
    </source>
</evidence>
<evidence type="ECO:0000313" key="17">
    <source>
        <dbReference type="Proteomes" id="UP001372338"/>
    </source>
</evidence>
<evidence type="ECO:0000256" key="1">
    <source>
        <dbReference type="ARBA" id="ARBA00004191"/>
    </source>
</evidence>
<evidence type="ECO:0000256" key="5">
    <source>
        <dbReference type="ARBA" id="ARBA00022614"/>
    </source>
</evidence>
<keyword evidence="6" id="KW-0732">Signal</keyword>
<keyword evidence="3" id="KW-0134">Cell wall</keyword>
<organism evidence="16 17">
    <name type="scientific">Crotalaria pallida</name>
    <name type="common">Smooth rattlebox</name>
    <name type="synonym">Crotalaria striata</name>
    <dbReference type="NCBI Taxonomy" id="3830"/>
    <lineage>
        <taxon>Eukaryota</taxon>
        <taxon>Viridiplantae</taxon>
        <taxon>Streptophyta</taxon>
        <taxon>Embryophyta</taxon>
        <taxon>Tracheophyta</taxon>
        <taxon>Spermatophyta</taxon>
        <taxon>Magnoliopsida</taxon>
        <taxon>eudicotyledons</taxon>
        <taxon>Gunneridae</taxon>
        <taxon>Pentapetalae</taxon>
        <taxon>rosids</taxon>
        <taxon>fabids</taxon>
        <taxon>Fabales</taxon>
        <taxon>Fabaceae</taxon>
        <taxon>Papilionoideae</taxon>
        <taxon>50 kb inversion clade</taxon>
        <taxon>genistoids sensu lato</taxon>
        <taxon>core genistoids</taxon>
        <taxon>Crotalarieae</taxon>
        <taxon>Crotalaria</taxon>
    </lineage>
</organism>
<evidence type="ECO:0000256" key="9">
    <source>
        <dbReference type="ARBA" id="ARBA00023180"/>
    </source>
</evidence>
<dbReference type="GO" id="GO:0071555">
    <property type="term" value="P:cell wall organization"/>
    <property type="evidence" value="ECO:0007669"/>
    <property type="project" value="UniProtKB-KW"/>
</dbReference>
<keyword evidence="7" id="KW-0677">Repeat</keyword>
<evidence type="ECO:0000256" key="8">
    <source>
        <dbReference type="ARBA" id="ARBA00023136"/>
    </source>
</evidence>
<proteinExistence type="predicted"/>
<dbReference type="InterPro" id="IPR001611">
    <property type="entry name" value="Leu-rich_rpt"/>
</dbReference>
<feature type="compositionally biased region" description="Pro residues" evidence="13">
    <location>
        <begin position="380"/>
        <end position="398"/>
    </location>
</feature>
<keyword evidence="8 14" id="KW-0472">Membrane</keyword>
<dbReference type="EMBL" id="JAYWIO010000004">
    <property type="protein sequence ID" value="KAK7270564.1"/>
    <property type="molecule type" value="Genomic_DNA"/>
</dbReference>
<keyword evidence="10" id="KW-0379">Hydroxylation</keyword>
<keyword evidence="4" id="KW-0964">Secreted</keyword>
<feature type="transmembrane region" description="Helical" evidence="14">
    <location>
        <begin position="12"/>
        <end position="34"/>
    </location>
</feature>
<evidence type="ECO:0000256" key="6">
    <source>
        <dbReference type="ARBA" id="ARBA00022729"/>
    </source>
</evidence>
<name>A0AAN9IA56_CROPI</name>
<dbReference type="Pfam" id="PF00560">
    <property type="entry name" value="LRR_1"/>
    <property type="match status" value="4"/>
</dbReference>
<dbReference type="FunFam" id="3.80.10.10:FF:000224">
    <property type="entry name" value="Leucine-rich repeat extensin-like protein 1"/>
    <property type="match status" value="1"/>
</dbReference>
<evidence type="ECO:0000256" key="13">
    <source>
        <dbReference type="SAM" id="MobiDB-lite"/>
    </source>
</evidence>
<keyword evidence="14" id="KW-1133">Transmembrane helix</keyword>
<comment type="caution">
    <text evidence="16">The sequence shown here is derived from an EMBL/GenBank/DDBJ whole genome shotgun (WGS) entry which is preliminary data.</text>
</comment>
<feature type="domain" description="Leucine-rich repeat-containing N-terminal plant-type" evidence="15">
    <location>
        <begin position="55"/>
        <end position="88"/>
    </location>
</feature>
<evidence type="ECO:0000259" key="15">
    <source>
        <dbReference type="Pfam" id="PF08263"/>
    </source>
</evidence>
<protein>
    <recommendedName>
        <fullName evidence="12">Cell wall hydroxyproline-rich glycoprotein</fullName>
    </recommendedName>
</protein>
<dbReference type="FunFam" id="3.80.10.10:FF:000041">
    <property type="entry name" value="LRR receptor-like serine/threonine-protein kinase ERECTA"/>
    <property type="match status" value="1"/>
</dbReference>
<evidence type="ECO:0000256" key="12">
    <source>
        <dbReference type="ARBA" id="ARBA00041871"/>
    </source>
</evidence>
<gene>
    <name evidence="16" type="ORF">RIF29_23796</name>
</gene>
<dbReference type="PANTHER" id="PTHR32093">
    <property type="entry name" value="LEUCINE-RICH REPEAT EXTENSIN-LIKE PROTEIN 3-RELATED"/>
    <property type="match status" value="1"/>
</dbReference>
<keyword evidence="14" id="KW-0812">Transmembrane</keyword>
<evidence type="ECO:0000256" key="2">
    <source>
        <dbReference type="ARBA" id="ARBA00004370"/>
    </source>
</evidence>
<dbReference type="AlphaFoldDB" id="A0AAN9IA56"/>
<evidence type="ECO:0000256" key="10">
    <source>
        <dbReference type="ARBA" id="ARBA00023278"/>
    </source>
</evidence>
<evidence type="ECO:0000313" key="16">
    <source>
        <dbReference type="EMBL" id="KAK7270564.1"/>
    </source>
</evidence>
<evidence type="ECO:0000256" key="3">
    <source>
        <dbReference type="ARBA" id="ARBA00022512"/>
    </source>
</evidence>
<dbReference type="GO" id="GO:0016020">
    <property type="term" value="C:membrane"/>
    <property type="evidence" value="ECO:0007669"/>
    <property type="project" value="UniProtKB-SubCell"/>
</dbReference>
<accession>A0AAN9IA56</accession>
<dbReference type="PANTHER" id="PTHR32093:SF121">
    <property type="entry name" value="LEUCINE-RICH REPEAT EXTENSIN-LIKE PROTEIN 6"/>
    <property type="match status" value="1"/>
</dbReference>
<dbReference type="Pfam" id="PF08263">
    <property type="entry name" value="LRRNT_2"/>
    <property type="match status" value="1"/>
</dbReference>
<comment type="subcellular location">
    <subcellularLocation>
        <location evidence="2">Membrane</location>
    </subcellularLocation>
    <subcellularLocation>
        <location evidence="1">Secreted</location>
        <location evidence="1">Cell wall</location>
    </subcellularLocation>
</comment>
<dbReference type="Gene3D" id="3.80.10.10">
    <property type="entry name" value="Ribonuclease Inhibitor"/>
    <property type="match status" value="2"/>
</dbReference>
<evidence type="ECO:0000256" key="7">
    <source>
        <dbReference type="ARBA" id="ARBA00022737"/>
    </source>
</evidence>
<dbReference type="InterPro" id="IPR032675">
    <property type="entry name" value="LRR_dom_sf"/>
</dbReference>
<dbReference type="SUPFAM" id="SSF52058">
    <property type="entry name" value="L domain-like"/>
    <property type="match status" value="1"/>
</dbReference>
<sequence length="404" mass="44854">MASHHSIKTESPYHFATIPFWLSLLLLVILISIINPSHQSEHFPQLNPRLLKAYTALQAWKHSITSDPKNFTTNWRGPNVCNYTGVYCAPAPDDPHIYTVAGIDLNHANIAGSLPYELGLLTDLALFHINSNRFCGSLPYSFTYLNLLHELDISNNQFSGPFPEAVLCLNSSLKYLDIRFNNFQGNVPSRLFDLKLDALFINNNNFQFSLPENFGNIPASVVVLANNDLKGCFPSSLSKMKETLNEIIVMNSGLKGCLPSEIGKLEKVTVFDVSFNNLVGELPESIGGMKSLEQLNVKHNKLSGAIPESICKLGRLENFTYSDNYLCDESAVCLKLGNKKDDTNNCIPYRPFQRSHQDCAAFYAYPIDCGAFGCSFRSGPPPPPPPPPPRSPPPPPPAAYYHYP</sequence>
<evidence type="ECO:0000256" key="4">
    <source>
        <dbReference type="ARBA" id="ARBA00022525"/>
    </source>
</evidence>
<feature type="region of interest" description="Disordered" evidence="13">
    <location>
        <begin position="380"/>
        <end position="404"/>
    </location>
</feature>
<reference evidence="16 17" key="1">
    <citation type="submission" date="2024-01" db="EMBL/GenBank/DDBJ databases">
        <title>The genomes of 5 underutilized Papilionoideae crops provide insights into root nodulation and disease resistanc.</title>
        <authorList>
            <person name="Yuan L."/>
        </authorList>
    </citation>
    <scope>NUCLEOTIDE SEQUENCE [LARGE SCALE GENOMIC DNA]</scope>
    <source>
        <strain evidence="16">ZHUSHIDOU_FW_LH</strain>
        <tissue evidence="16">Leaf</tissue>
    </source>
</reference>
<keyword evidence="17" id="KW-1185">Reference proteome</keyword>
<keyword evidence="11" id="KW-0961">Cell wall biogenesis/degradation</keyword>
<dbReference type="InterPro" id="IPR013210">
    <property type="entry name" value="LRR_N_plant-typ"/>
</dbReference>
<keyword evidence="5" id="KW-0433">Leucine-rich repeat</keyword>
<evidence type="ECO:0000256" key="11">
    <source>
        <dbReference type="ARBA" id="ARBA00023316"/>
    </source>
</evidence>
<keyword evidence="9" id="KW-0325">Glycoprotein</keyword>